<keyword evidence="3" id="KW-0687">Ribonucleoprotein</keyword>
<name>A0A814APK0_ADIRI</name>
<evidence type="ECO:0000313" key="9">
    <source>
        <dbReference type="Proteomes" id="UP000663828"/>
    </source>
</evidence>
<feature type="domain" description="Large ribosomal subunit protein uL5 C-terminal" evidence="7">
    <location>
        <begin position="55"/>
        <end position="125"/>
    </location>
</feature>
<dbReference type="GO" id="GO:1990904">
    <property type="term" value="C:ribonucleoprotein complex"/>
    <property type="evidence" value="ECO:0007669"/>
    <property type="project" value="UniProtKB-KW"/>
</dbReference>
<sequence length="390" mass="43856">MVSLRKLSLNICVGESGDQLTRASKILEELTGQKPSIGRAEKTIRSFGIQRNEEISTFCTVRGSLANDLLERALRIKEYRLPARCFAEQGTFAFGIDEHIDLEGMKYDPNVGIFGMNFVVVCVNKRYEPCTGCESPCSKHASYPSEIVQQIDQGDMSNSVKNHRRHLCITQSLAPSRWPKDVKNLPGGYIKQISEVLNTKKNTIGYGVQLTSTFVDTKNASEQTADWYLFPDQLKLSNVNVNQAEAVIEKLFVKDESIIPIKDKTKPNERHHVLPVLSEGIRCERLNGVWMLICCHYQHDQRCGIVGPILIDEIQKYVRHTNSPQNVHCLPISHIGGHRFAGNVIVYPTGVWYGRVLTCHIPLLVDAYTTSSAELKDKLKPLIRGYVDSS</sequence>
<dbReference type="Gene3D" id="3.30.1440.10">
    <property type="match status" value="1"/>
</dbReference>
<evidence type="ECO:0000259" key="7">
    <source>
        <dbReference type="Pfam" id="PF00673"/>
    </source>
</evidence>
<dbReference type="GO" id="GO:0005840">
    <property type="term" value="C:ribosome"/>
    <property type="evidence" value="ECO:0007669"/>
    <property type="project" value="UniProtKB-KW"/>
</dbReference>
<dbReference type="EMBL" id="CAJNOR010000448">
    <property type="protein sequence ID" value="CAF0917913.1"/>
    <property type="molecule type" value="Genomic_DNA"/>
</dbReference>
<dbReference type="FunFam" id="3.30.1440.10:FF:000002">
    <property type="entry name" value="60S ribosomal protein L11"/>
    <property type="match status" value="1"/>
</dbReference>
<dbReference type="InterPro" id="IPR031310">
    <property type="entry name" value="Ribosomal_uL5_N"/>
</dbReference>
<protein>
    <recommendedName>
        <fullName evidence="4">Large ribosomal subunit protein uL5</fullName>
    </recommendedName>
    <alternativeName>
        <fullName evidence="5">60S ribosomal protein L11</fullName>
    </alternativeName>
</protein>
<dbReference type="Pfam" id="PF00673">
    <property type="entry name" value="Ribosomal_L5_C"/>
    <property type="match status" value="1"/>
</dbReference>
<evidence type="ECO:0000259" key="6">
    <source>
        <dbReference type="Pfam" id="PF00281"/>
    </source>
</evidence>
<dbReference type="AlphaFoldDB" id="A0A814APK0"/>
<dbReference type="Pfam" id="PF00281">
    <property type="entry name" value="Ribosomal_L5"/>
    <property type="match status" value="1"/>
</dbReference>
<dbReference type="Gene3D" id="3.40.30.10">
    <property type="entry name" value="Glutaredoxin"/>
    <property type="match status" value="1"/>
</dbReference>
<organism evidence="8 9">
    <name type="scientific">Adineta ricciae</name>
    <name type="common">Rotifer</name>
    <dbReference type="NCBI Taxonomy" id="249248"/>
    <lineage>
        <taxon>Eukaryota</taxon>
        <taxon>Metazoa</taxon>
        <taxon>Spiralia</taxon>
        <taxon>Gnathifera</taxon>
        <taxon>Rotifera</taxon>
        <taxon>Eurotatoria</taxon>
        <taxon>Bdelloidea</taxon>
        <taxon>Adinetida</taxon>
        <taxon>Adinetidae</taxon>
        <taxon>Adineta</taxon>
    </lineage>
</organism>
<dbReference type="InterPro" id="IPR022803">
    <property type="entry name" value="Ribosomal_uL5_dom_sf"/>
</dbReference>
<proteinExistence type="inferred from homology"/>
<evidence type="ECO:0000256" key="5">
    <source>
        <dbReference type="ARBA" id="ARBA00035322"/>
    </source>
</evidence>
<dbReference type="PANTHER" id="PTHR31902">
    <property type="entry name" value="ACTIN PATCHES DISTAL PROTEIN 1"/>
    <property type="match status" value="1"/>
</dbReference>
<accession>A0A814APK0</accession>
<evidence type="ECO:0000256" key="1">
    <source>
        <dbReference type="ARBA" id="ARBA00008553"/>
    </source>
</evidence>
<evidence type="ECO:0000256" key="4">
    <source>
        <dbReference type="ARBA" id="ARBA00035245"/>
    </source>
</evidence>
<gene>
    <name evidence="8" type="ORF">XAT740_LOCUS8882</name>
</gene>
<dbReference type="PANTHER" id="PTHR31902:SF14">
    <property type="entry name" value="ACTIN PATCHES DISTAL PROTEIN 1"/>
    <property type="match status" value="1"/>
</dbReference>
<feature type="domain" description="Large ribosomal subunit protein uL5 N-terminal" evidence="6">
    <location>
        <begin position="3"/>
        <end position="49"/>
    </location>
</feature>
<reference evidence="8" key="1">
    <citation type="submission" date="2021-02" db="EMBL/GenBank/DDBJ databases">
        <authorList>
            <person name="Nowell W R."/>
        </authorList>
    </citation>
    <scope>NUCLEOTIDE SEQUENCE</scope>
</reference>
<comment type="caution">
    <text evidence="8">The sequence shown here is derived from an EMBL/GenBank/DDBJ whole genome shotgun (WGS) entry which is preliminary data.</text>
</comment>
<keyword evidence="2" id="KW-0689">Ribosomal protein</keyword>
<evidence type="ECO:0000313" key="8">
    <source>
        <dbReference type="EMBL" id="CAF0917913.1"/>
    </source>
</evidence>
<keyword evidence="9" id="KW-1185">Reference proteome</keyword>
<dbReference type="Pfam" id="PF06999">
    <property type="entry name" value="Suc_Fer-like"/>
    <property type="match status" value="1"/>
</dbReference>
<dbReference type="SUPFAM" id="SSF52833">
    <property type="entry name" value="Thioredoxin-like"/>
    <property type="match status" value="1"/>
</dbReference>
<evidence type="ECO:0000256" key="2">
    <source>
        <dbReference type="ARBA" id="ARBA00022980"/>
    </source>
</evidence>
<dbReference type="InterPro" id="IPR036249">
    <property type="entry name" value="Thioredoxin-like_sf"/>
</dbReference>
<evidence type="ECO:0000256" key="3">
    <source>
        <dbReference type="ARBA" id="ARBA00023274"/>
    </source>
</evidence>
<dbReference type="CDD" id="cd03062">
    <property type="entry name" value="TRX_Fd_Sucrase"/>
    <property type="match status" value="1"/>
</dbReference>
<dbReference type="InterPro" id="IPR009737">
    <property type="entry name" value="Aim32/Apd1-like"/>
</dbReference>
<comment type="similarity">
    <text evidence="1">Belongs to the universal ribosomal protein uL5 family.</text>
</comment>
<dbReference type="InterPro" id="IPR031309">
    <property type="entry name" value="Ribosomal_uL5_C"/>
</dbReference>
<dbReference type="SUPFAM" id="SSF55282">
    <property type="entry name" value="RL5-like"/>
    <property type="match status" value="1"/>
</dbReference>
<dbReference type="Proteomes" id="UP000663828">
    <property type="component" value="Unassembled WGS sequence"/>
</dbReference>